<keyword evidence="1" id="KW-1133">Transmembrane helix</keyword>
<reference evidence="2 3" key="1">
    <citation type="submission" date="2015-10" db="EMBL/GenBank/DDBJ databases">
        <title>Full genome of DAOMC 229536 Phialocephala scopiformis, a fungal endophyte of spruce producing the potent anti-insectan compound rugulosin.</title>
        <authorList>
            <consortium name="DOE Joint Genome Institute"/>
            <person name="Walker A.K."/>
            <person name="Frasz S.L."/>
            <person name="Seifert K.A."/>
            <person name="Miller J.D."/>
            <person name="Mondo S.J."/>
            <person name="Labutti K."/>
            <person name="Lipzen A."/>
            <person name="Dockter R."/>
            <person name="Kennedy M."/>
            <person name="Grigoriev I.V."/>
            <person name="Spatafora J.W."/>
        </authorList>
    </citation>
    <scope>NUCLEOTIDE SEQUENCE [LARGE SCALE GENOMIC DNA]</scope>
    <source>
        <strain evidence="2 3">CBS 120377</strain>
    </source>
</reference>
<feature type="transmembrane region" description="Helical" evidence="1">
    <location>
        <begin position="285"/>
        <end position="309"/>
    </location>
</feature>
<keyword evidence="3" id="KW-1185">Reference proteome</keyword>
<accession>A0A194XHG6</accession>
<gene>
    <name evidence="2" type="ORF">LY89DRAFT_717054</name>
</gene>
<evidence type="ECO:0000313" key="2">
    <source>
        <dbReference type="EMBL" id="KUJ19581.1"/>
    </source>
</evidence>
<dbReference type="AlphaFoldDB" id="A0A194XHG6"/>
<dbReference type="EMBL" id="KQ947411">
    <property type="protein sequence ID" value="KUJ19581.1"/>
    <property type="molecule type" value="Genomic_DNA"/>
</dbReference>
<protein>
    <submittedName>
        <fullName evidence="2">Uncharacterized protein</fullName>
    </submittedName>
</protein>
<keyword evidence="1" id="KW-0472">Membrane</keyword>
<dbReference type="GeneID" id="28828035"/>
<dbReference type="OrthoDB" id="3557131at2759"/>
<dbReference type="InParanoid" id="A0A194XHG6"/>
<organism evidence="2 3">
    <name type="scientific">Mollisia scopiformis</name>
    <name type="common">Conifer needle endophyte fungus</name>
    <name type="synonym">Phialocephala scopiformis</name>
    <dbReference type="NCBI Taxonomy" id="149040"/>
    <lineage>
        <taxon>Eukaryota</taxon>
        <taxon>Fungi</taxon>
        <taxon>Dikarya</taxon>
        <taxon>Ascomycota</taxon>
        <taxon>Pezizomycotina</taxon>
        <taxon>Leotiomycetes</taxon>
        <taxon>Helotiales</taxon>
        <taxon>Mollisiaceae</taxon>
        <taxon>Mollisia</taxon>
    </lineage>
</organism>
<keyword evidence="1" id="KW-0812">Transmembrane</keyword>
<evidence type="ECO:0000256" key="1">
    <source>
        <dbReference type="SAM" id="Phobius"/>
    </source>
</evidence>
<evidence type="ECO:0000313" key="3">
    <source>
        <dbReference type="Proteomes" id="UP000070700"/>
    </source>
</evidence>
<dbReference type="KEGG" id="psco:LY89DRAFT_717054"/>
<proteinExistence type="predicted"/>
<name>A0A194XHG6_MOLSC</name>
<dbReference type="RefSeq" id="XP_018073936.1">
    <property type="nucleotide sequence ID" value="XM_018218309.1"/>
</dbReference>
<dbReference type="STRING" id="149040.A0A194XHG6"/>
<dbReference type="Proteomes" id="UP000070700">
    <property type="component" value="Unassembled WGS sequence"/>
</dbReference>
<sequence length="359" mass="40452">MCLGPTNSTLHLDTGLVDSRADLGINGQDRTQWRKKMSCVPITTDGYIRAVRSDADQDGEFSPIPALSVPDATLTLIFATFFLSYLEPSDDAWLSAHTEVDVDILIASNSDDTVLKTYSQDQQVSVLACREQQQICNPTRHSNNTSVCTPFRSVSHDFTRDLEDVLDNGHQLMIAKTLLDVAPGLSFPDDIVRSPLLAEDLAGLPLSAPLAPNQWVLEVEHWFTIGLANLQRLMLDIVTGPSSSQYLQFIPQNQADNDTDLHWMCGNQIIRRSDYSNFRTCSISLIFGFGLLIYVANQSLETVVGWLRFKWRAGRSRQRAWWAEGTLQLQRRVFESMGILNWEVDEWDRIPVTEECRIG</sequence>